<keyword evidence="7" id="KW-1185">Reference proteome</keyword>
<dbReference type="Gene3D" id="1.10.10.60">
    <property type="entry name" value="Homeodomain-like"/>
    <property type="match status" value="2"/>
</dbReference>
<dbReference type="SUPFAM" id="SSF46689">
    <property type="entry name" value="Homeodomain-like"/>
    <property type="match status" value="1"/>
</dbReference>
<keyword evidence="4" id="KW-1133">Transmembrane helix</keyword>
<evidence type="ECO:0000256" key="2">
    <source>
        <dbReference type="ARBA" id="ARBA00023125"/>
    </source>
</evidence>
<feature type="transmembrane region" description="Helical" evidence="4">
    <location>
        <begin position="136"/>
        <end position="157"/>
    </location>
</feature>
<feature type="transmembrane region" description="Helical" evidence="4">
    <location>
        <begin position="67"/>
        <end position="85"/>
    </location>
</feature>
<keyword evidence="4" id="KW-0812">Transmembrane</keyword>
<evidence type="ECO:0000256" key="1">
    <source>
        <dbReference type="ARBA" id="ARBA00023015"/>
    </source>
</evidence>
<dbReference type="Pfam" id="PF12833">
    <property type="entry name" value="HTH_18"/>
    <property type="match status" value="1"/>
</dbReference>
<protein>
    <submittedName>
        <fullName evidence="6">AraC family transcriptional regulator</fullName>
    </submittedName>
</protein>
<evidence type="ECO:0000313" key="6">
    <source>
        <dbReference type="EMBL" id="MBC9928935.1"/>
    </source>
</evidence>
<feature type="transmembrane region" description="Helical" evidence="4">
    <location>
        <begin position="6"/>
        <end position="24"/>
    </location>
</feature>
<proteinExistence type="predicted"/>
<feature type="transmembrane region" description="Helical" evidence="4">
    <location>
        <begin position="97"/>
        <end position="116"/>
    </location>
</feature>
<feature type="domain" description="HTH araC/xylS-type" evidence="5">
    <location>
        <begin position="270"/>
        <end position="378"/>
    </location>
</feature>
<keyword evidence="1" id="KW-0805">Transcription regulation</keyword>
<feature type="transmembrane region" description="Helical" evidence="4">
    <location>
        <begin position="36"/>
        <end position="55"/>
    </location>
</feature>
<dbReference type="PANTHER" id="PTHR43280">
    <property type="entry name" value="ARAC-FAMILY TRANSCRIPTIONAL REGULATOR"/>
    <property type="match status" value="1"/>
</dbReference>
<accession>A0ABR7TG90</accession>
<dbReference type="Proteomes" id="UP000659124">
    <property type="component" value="Unassembled WGS sequence"/>
</dbReference>
<reference evidence="6 7" key="1">
    <citation type="submission" date="2020-09" db="EMBL/GenBank/DDBJ databases">
        <title>Genome sequences of type strains of Chitinophaga qingshengii and Chitinophaga varians.</title>
        <authorList>
            <person name="Kittiwongwattana C."/>
        </authorList>
    </citation>
    <scope>NUCLEOTIDE SEQUENCE [LARGE SCALE GENOMIC DNA]</scope>
    <source>
        <strain evidence="6 7">JCM 30026</strain>
    </source>
</reference>
<keyword evidence="3" id="KW-0804">Transcription</keyword>
<keyword evidence="4" id="KW-0472">Membrane</keyword>
<evidence type="ECO:0000256" key="3">
    <source>
        <dbReference type="ARBA" id="ARBA00023163"/>
    </source>
</evidence>
<organism evidence="6 7">
    <name type="scientific">Chitinophaga qingshengii</name>
    <dbReference type="NCBI Taxonomy" id="1569794"/>
    <lineage>
        <taxon>Bacteria</taxon>
        <taxon>Pseudomonadati</taxon>
        <taxon>Bacteroidota</taxon>
        <taxon>Chitinophagia</taxon>
        <taxon>Chitinophagales</taxon>
        <taxon>Chitinophagaceae</taxon>
        <taxon>Chitinophaga</taxon>
    </lineage>
</organism>
<dbReference type="PANTHER" id="PTHR43280:SF29">
    <property type="entry name" value="ARAC-FAMILY TRANSCRIPTIONAL REGULATOR"/>
    <property type="match status" value="1"/>
</dbReference>
<evidence type="ECO:0000256" key="4">
    <source>
        <dbReference type="SAM" id="Phobius"/>
    </source>
</evidence>
<name>A0ABR7TG90_9BACT</name>
<comment type="caution">
    <text evidence="6">The sequence shown here is derived from an EMBL/GenBank/DDBJ whole genome shotgun (WGS) entry which is preliminary data.</text>
</comment>
<dbReference type="EMBL" id="JACVFC010000001">
    <property type="protein sequence ID" value="MBC9928935.1"/>
    <property type="molecule type" value="Genomic_DNA"/>
</dbReference>
<sequence length="387" mass="43893">MLLDWRIVYTGGVFISLFLFIILISKRQKSTADKILTAWFFFAVIHQLLIGWYAFNGMSDMPVLIGWELPFPFLHGPFLYLYILFLTGQQRRESHDILHFLPALLSAIILAPVLPSMSVQEKLGASPSAYAPLFEWMVRGIIVSGLVYVILSLVLLYRHRLNVALQFSNTDKITLNWLRYLIGGMGAIWIVVIFLPSASSLYVVVTLFIFFIGYFGIRQVGIFSNPPPAHEVYLPAVVQPVETAPALETVVVSPEKVKYEKSGLTDTEANRIHTSLTTLMQERQCYKDAGLTLGDLAKTLDIHPAILSQVINSKEGKSFYDYINVLRVEAFKQLLLQPVSQRYTLLSLAFECGFNSKTSFNRNFKKITRLSPSSYLKEMNICIQEED</sequence>
<keyword evidence="2" id="KW-0238">DNA-binding</keyword>
<feature type="transmembrane region" description="Helical" evidence="4">
    <location>
        <begin position="177"/>
        <end position="195"/>
    </location>
</feature>
<feature type="transmembrane region" description="Helical" evidence="4">
    <location>
        <begin position="201"/>
        <end position="217"/>
    </location>
</feature>
<dbReference type="SMART" id="SM00342">
    <property type="entry name" value="HTH_ARAC"/>
    <property type="match status" value="1"/>
</dbReference>
<dbReference type="RefSeq" id="WP_188086092.1">
    <property type="nucleotide sequence ID" value="NZ_JACVFC010000001.1"/>
</dbReference>
<evidence type="ECO:0000313" key="7">
    <source>
        <dbReference type="Proteomes" id="UP000659124"/>
    </source>
</evidence>
<dbReference type="InterPro" id="IPR018060">
    <property type="entry name" value="HTH_AraC"/>
</dbReference>
<evidence type="ECO:0000259" key="5">
    <source>
        <dbReference type="PROSITE" id="PS01124"/>
    </source>
</evidence>
<gene>
    <name evidence="6" type="ORF">ICL07_01030</name>
</gene>
<dbReference type="PROSITE" id="PS01124">
    <property type="entry name" value="HTH_ARAC_FAMILY_2"/>
    <property type="match status" value="1"/>
</dbReference>
<dbReference type="InterPro" id="IPR009057">
    <property type="entry name" value="Homeodomain-like_sf"/>
</dbReference>